<dbReference type="PANTHER" id="PTHR31038:SF2">
    <property type="entry name" value="PROTEIN RETICULATA-RELATED 1, CHLOROPLASTIC"/>
    <property type="match status" value="1"/>
</dbReference>
<evidence type="ECO:0000313" key="11">
    <source>
        <dbReference type="Proteomes" id="UP001418222"/>
    </source>
</evidence>
<evidence type="ECO:0008006" key="12">
    <source>
        <dbReference type="Google" id="ProtNLM"/>
    </source>
</evidence>
<dbReference type="GO" id="GO:0009706">
    <property type="term" value="C:chloroplast inner membrane"/>
    <property type="evidence" value="ECO:0007669"/>
    <property type="project" value="TreeGrafter"/>
</dbReference>
<evidence type="ECO:0000313" key="10">
    <source>
        <dbReference type="EMBL" id="KAK8952205.1"/>
    </source>
</evidence>
<dbReference type="Pfam" id="PF11891">
    <property type="entry name" value="RETICULATA-like"/>
    <property type="match status" value="1"/>
</dbReference>
<reference evidence="10 11" key="1">
    <citation type="journal article" date="2022" name="Nat. Plants">
        <title>Genomes of leafy and leafless Platanthera orchids illuminate the evolution of mycoheterotrophy.</title>
        <authorList>
            <person name="Li M.H."/>
            <person name="Liu K.W."/>
            <person name="Li Z."/>
            <person name="Lu H.C."/>
            <person name="Ye Q.L."/>
            <person name="Zhang D."/>
            <person name="Wang J.Y."/>
            <person name="Li Y.F."/>
            <person name="Zhong Z.M."/>
            <person name="Liu X."/>
            <person name="Yu X."/>
            <person name="Liu D.K."/>
            <person name="Tu X.D."/>
            <person name="Liu B."/>
            <person name="Hao Y."/>
            <person name="Liao X.Y."/>
            <person name="Jiang Y.T."/>
            <person name="Sun W.H."/>
            <person name="Chen J."/>
            <person name="Chen Y.Q."/>
            <person name="Ai Y."/>
            <person name="Zhai J.W."/>
            <person name="Wu S.S."/>
            <person name="Zhou Z."/>
            <person name="Hsiao Y.Y."/>
            <person name="Wu W.L."/>
            <person name="Chen Y.Y."/>
            <person name="Lin Y.F."/>
            <person name="Hsu J.L."/>
            <person name="Li C.Y."/>
            <person name="Wang Z.W."/>
            <person name="Zhao X."/>
            <person name="Zhong W.Y."/>
            <person name="Ma X.K."/>
            <person name="Ma L."/>
            <person name="Huang J."/>
            <person name="Chen G.Z."/>
            <person name="Huang M.Z."/>
            <person name="Huang L."/>
            <person name="Peng D.H."/>
            <person name="Luo Y.B."/>
            <person name="Zou S.Q."/>
            <person name="Chen S.P."/>
            <person name="Lan S."/>
            <person name="Tsai W.C."/>
            <person name="Van de Peer Y."/>
            <person name="Liu Z.J."/>
        </authorList>
    </citation>
    <scope>NUCLEOTIDE SEQUENCE [LARGE SCALE GENOMIC DNA]</scope>
    <source>
        <strain evidence="10">Lor287</strain>
    </source>
</reference>
<evidence type="ECO:0000256" key="2">
    <source>
        <dbReference type="ARBA" id="ARBA00010793"/>
    </source>
</evidence>
<comment type="caution">
    <text evidence="10">The sequence shown here is derived from an EMBL/GenBank/DDBJ whole genome shotgun (WGS) entry which is preliminary data.</text>
</comment>
<feature type="compositionally biased region" description="Basic residues" evidence="9">
    <location>
        <begin position="529"/>
        <end position="545"/>
    </location>
</feature>
<keyword evidence="7" id="KW-1133">Transmembrane helix</keyword>
<proteinExistence type="inferred from homology"/>
<evidence type="ECO:0000256" key="7">
    <source>
        <dbReference type="ARBA" id="ARBA00022989"/>
    </source>
</evidence>
<evidence type="ECO:0000256" key="5">
    <source>
        <dbReference type="ARBA" id="ARBA00022692"/>
    </source>
</evidence>
<evidence type="ECO:0000256" key="1">
    <source>
        <dbReference type="ARBA" id="ARBA00004508"/>
    </source>
</evidence>
<dbReference type="AlphaFoldDB" id="A0AAP0BYS0"/>
<keyword evidence="6" id="KW-0809">Transit peptide</keyword>
<comment type="similarity">
    <text evidence="2">Belongs to the RETICULATA family.</text>
</comment>
<dbReference type="PANTHER" id="PTHR31038">
    <property type="entry name" value="EXPRESSED PROTEIN-RELATED"/>
    <property type="match status" value="1"/>
</dbReference>
<protein>
    <recommendedName>
        <fullName evidence="12">Protein RETICULATA-RELATED 1, chloroplastic</fullName>
    </recommendedName>
</protein>
<keyword evidence="4" id="KW-0934">Plastid</keyword>
<evidence type="ECO:0000256" key="3">
    <source>
        <dbReference type="ARBA" id="ARBA00022528"/>
    </source>
</evidence>
<comment type="subcellular location">
    <subcellularLocation>
        <location evidence="1">Plastid</location>
        <location evidence="1">Chloroplast membrane</location>
        <topology evidence="1">Multi-pass membrane protein</topology>
    </subcellularLocation>
</comment>
<keyword evidence="5" id="KW-0812">Transmembrane</keyword>
<organism evidence="10 11">
    <name type="scientific">Platanthera zijinensis</name>
    <dbReference type="NCBI Taxonomy" id="2320716"/>
    <lineage>
        <taxon>Eukaryota</taxon>
        <taxon>Viridiplantae</taxon>
        <taxon>Streptophyta</taxon>
        <taxon>Embryophyta</taxon>
        <taxon>Tracheophyta</taxon>
        <taxon>Spermatophyta</taxon>
        <taxon>Magnoliopsida</taxon>
        <taxon>Liliopsida</taxon>
        <taxon>Asparagales</taxon>
        <taxon>Orchidaceae</taxon>
        <taxon>Orchidoideae</taxon>
        <taxon>Orchideae</taxon>
        <taxon>Orchidinae</taxon>
        <taxon>Platanthera</taxon>
    </lineage>
</organism>
<name>A0AAP0BYS0_9ASPA</name>
<dbReference type="EMBL" id="JBBWWQ010000003">
    <property type="protein sequence ID" value="KAK8952205.1"/>
    <property type="molecule type" value="Genomic_DNA"/>
</dbReference>
<dbReference type="InterPro" id="IPR021825">
    <property type="entry name" value="RETICULATA-related"/>
</dbReference>
<feature type="region of interest" description="Disordered" evidence="9">
    <location>
        <begin position="127"/>
        <end position="177"/>
    </location>
</feature>
<feature type="compositionally biased region" description="Acidic residues" evidence="9">
    <location>
        <begin position="159"/>
        <end position="177"/>
    </location>
</feature>
<gene>
    <name evidence="10" type="ORF">KSP39_PZI003710</name>
</gene>
<keyword evidence="8" id="KW-0472">Membrane</keyword>
<keyword evidence="3" id="KW-0150">Chloroplast</keyword>
<dbReference type="Proteomes" id="UP001418222">
    <property type="component" value="Unassembled WGS sequence"/>
</dbReference>
<evidence type="ECO:0000256" key="9">
    <source>
        <dbReference type="SAM" id="MobiDB-lite"/>
    </source>
</evidence>
<evidence type="ECO:0000256" key="8">
    <source>
        <dbReference type="ARBA" id="ARBA00023136"/>
    </source>
</evidence>
<feature type="region of interest" description="Disordered" evidence="9">
    <location>
        <begin position="523"/>
        <end position="545"/>
    </location>
</feature>
<sequence>MASRAAVVYGPTSPGPFISGHRPAGVAPRRHSVHLRTTSFMHRSTRLRSIMLPPAIYTKRYLVVASASTAETLPSASNSEFLDFLERCFAASTHSGPSSSSAGVISPTMKKEFGAHGTVTLEKSKLDLSQKTTKLSPELATGGGGGDIGKKNFHGGGDGGDDDGDDDDYFDDFDDENEGDEGGWFRKRIVIQEFFDRKFVDAVFTEWYKTMSDLPAGLRQLCEMGLLSSAQVVRFLTINARPTTSRLISRALPSSLSRAFIGRMISDPSFLYKLLLEQTAIIGSTVWWEFKNRRGRIKEEWDLALINVVTVAACNAFVIWSLAPCRSYGNNFQFDLQNTIQKLPNNVFEKSYPLREFDLQKRVHSFFYKAAELCLVGLTAGSIQGSLTKILSSKKEGRLSVTIPSVSNNALGYGAFLGLYANLRYQLLCGIDRAMFDRFEVLGVGLIFSSLLRVLNVHVGERSRLAWLGIEADPLARSHNLLTAHTRTSANAINKQSSNWFISKNAIISGLGLLGLGQGTADLDGGPSKPRRKRIIKKKMSTSSA</sequence>
<dbReference type="GO" id="GO:0099402">
    <property type="term" value="P:plant organ development"/>
    <property type="evidence" value="ECO:0007669"/>
    <property type="project" value="TreeGrafter"/>
</dbReference>
<keyword evidence="11" id="KW-1185">Reference proteome</keyword>
<evidence type="ECO:0000256" key="6">
    <source>
        <dbReference type="ARBA" id="ARBA00022946"/>
    </source>
</evidence>
<evidence type="ECO:0000256" key="4">
    <source>
        <dbReference type="ARBA" id="ARBA00022640"/>
    </source>
</evidence>
<accession>A0AAP0BYS0</accession>